<dbReference type="Pfam" id="PF07893">
    <property type="entry name" value="DUF1668"/>
    <property type="match status" value="1"/>
</dbReference>
<dbReference type="InterPro" id="IPR012871">
    <property type="entry name" value="DUF1668_ORYSA"/>
</dbReference>
<name>A0ABC9BVL4_9POAL</name>
<dbReference type="AlphaFoldDB" id="A0ABC9BVL4"/>
<reference evidence="2 3" key="2">
    <citation type="submission" date="2024-10" db="EMBL/GenBank/DDBJ databases">
        <authorList>
            <person name="Ryan C."/>
        </authorList>
    </citation>
    <scope>NUCLEOTIDE SEQUENCE [LARGE SCALE GENOMIC DNA]</scope>
</reference>
<reference evidence="3" key="1">
    <citation type="submission" date="2024-06" db="EMBL/GenBank/DDBJ databases">
        <authorList>
            <person name="Ryan C."/>
        </authorList>
    </citation>
    <scope>NUCLEOTIDE SEQUENCE [LARGE SCALE GENOMIC DNA]</scope>
</reference>
<dbReference type="PANTHER" id="PTHR33085">
    <property type="entry name" value="OS12G0113100 PROTEIN-RELATED"/>
    <property type="match status" value="1"/>
</dbReference>
<evidence type="ECO:0000313" key="3">
    <source>
        <dbReference type="Proteomes" id="UP001497457"/>
    </source>
</evidence>
<evidence type="ECO:0000313" key="2">
    <source>
        <dbReference type="EMBL" id="CAL5009157.1"/>
    </source>
</evidence>
<protein>
    <submittedName>
        <fullName evidence="2">Uncharacterized protein</fullName>
    </submittedName>
</protein>
<gene>
    <name evidence="2" type="ORF">URODEC1_LOCUS69366</name>
</gene>
<evidence type="ECO:0000256" key="1">
    <source>
        <dbReference type="SAM" id="MobiDB-lite"/>
    </source>
</evidence>
<feature type="region of interest" description="Disordered" evidence="1">
    <location>
        <begin position="47"/>
        <end position="76"/>
    </location>
</feature>
<sequence length="368" mass="41457">MSDKRRRQDAQNQGAGGGSGDKRRRRPRKQHLYLVLDDWEKGYSIHKIDPDTFDDSDDEDPQHLPEPPALRLEPPAGDELHTRVSFAALGTKLLALMNHRCGLVYDADTAVLSLGAHAPADMLCGYGDTVAAGDNVLYALSDRYFDREHPQSFEAMSWGPTAPDARQQPTEGWSWQTLPPPPFPSYARAIAPHPDGHTIFITSTDDKQCMATYSFDTVDSSWRCHGNWALPFLGHGHFDAELDAWVGLDMDGHVCACQVVSPSFRCTAPCFYPDCKVTQEKMLSNRNVRDALTYMDASKYCILDGFPAKMNADRRPTYGSHDGCVIKLTVFGLKYNHRGELQIKHHRSTRSFLVSRHLYHFTPQTFWV</sequence>
<proteinExistence type="predicted"/>
<feature type="compositionally biased region" description="Acidic residues" evidence="1">
    <location>
        <begin position="51"/>
        <end position="60"/>
    </location>
</feature>
<dbReference type="PANTHER" id="PTHR33085:SF68">
    <property type="entry name" value="DUF1618 DOMAIN-CONTAINING PROTEIN"/>
    <property type="match status" value="1"/>
</dbReference>
<organism evidence="2 3">
    <name type="scientific">Urochloa decumbens</name>
    <dbReference type="NCBI Taxonomy" id="240449"/>
    <lineage>
        <taxon>Eukaryota</taxon>
        <taxon>Viridiplantae</taxon>
        <taxon>Streptophyta</taxon>
        <taxon>Embryophyta</taxon>
        <taxon>Tracheophyta</taxon>
        <taxon>Spermatophyta</taxon>
        <taxon>Magnoliopsida</taxon>
        <taxon>Liliopsida</taxon>
        <taxon>Poales</taxon>
        <taxon>Poaceae</taxon>
        <taxon>PACMAD clade</taxon>
        <taxon>Panicoideae</taxon>
        <taxon>Panicodae</taxon>
        <taxon>Paniceae</taxon>
        <taxon>Melinidinae</taxon>
        <taxon>Urochloa</taxon>
    </lineage>
</organism>
<feature type="region of interest" description="Disordered" evidence="1">
    <location>
        <begin position="1"/>
        <end position="29"/>
    </location>
</feature>
<keyword evidence="3" id="KW-1185">Reference proteome</keyword>
<dbReference type="Proteomes" id="UP001497457">
    <property type="component" value="Chromosome 27b"/>
</dbReference>
<dbReference type="EMBL" id="OZ075137">
    <property type="protein sequence ID" value="CAL5009157.1"/>
    <property type="molecule type" value="Genomic_DNA"/>
</dbReference>
<accession>A0ABC9BVL4</accession>